<sequence>MFKEKKKKLEDDDENKKQEDAQLDGVSKDLKEIEEDLQSFMEEEISDEEVEQELARLEQVIQKEKLDKEKEFKIKPTYTVKTKRISDDIREILPLWIEKPIYWITPSNKFEKRKEQWTKEWAQLLIAYTDTKHIFVVIVRDVINEFPFKNPLVKKQLKREQFVEIGDQLVGERRADWLDRKKTRLFVTWQTRDETSEDLYLWAQE</sequence>
<proteinExistence type="predicted"/>
<dbReference type="InterPro" id="IPR014041">
    <property type="entry name" value="ESCRT-II_cplx_Vps25-sub_N"/>
</dbReference>
<dbReference type="GO" id="GO:0071985">
    <property type="term" value="P:multivesicular body sorting pathway"/>
    <property type="evidence" value="ECO:0007669"/>
    <property type="project" value="InterPro"/>
</dbReference>
<dbReference type="AlphaFoldDB" id="A0A0F6PYC5"/>
<dbReference type="Gene3D" id="1.10.10.570">
    <property type="entry name" value="Winged helix' DNA-binding domain. Chain C. Domain 1"/>
    <property type="match status" value="1"/>
</dbReference>
<protein>
    <submittedName>
        <fullName evidence="2">Putative Vps25-like protein</fullName>
    </submittedName>
</protein>
<evidence type="ECO:0000256" key="1">
    <source>
        <dbReference type="SAM" id="MobiDB-lite"/>
    </source>
</evidence>
<accession>A0A0F6PYC5</accession>
<feature type="non-terminal residue" evidence="2">
    <location>
        <position position="205"/>
    </location>
</feature>
<reference evidence="2" key="1">
    <citation type="journal article" date="2015" name="Nature">
        <title>Complex archaea that bridge the gap between prokaryotes and eukaryotes.</title>
        <authorList>
            <person name="Spang A."/>
            <person name="Saw J.H."/>
            <person name="Jorgensen S.L."/>
            <person name="Zaremba-Niedzwiedzka K."/>
            <person name="Martijn J."/>
            <person name="Lind A.E."/>
            <person name="van Eijk R."/>
            <person name="Schleper C."/>
            <person name="Guy L."/>
            <person name="Ettema T.J."/>
        </authorList>
    </citation>
    <scope>NUCLEOTIDE SEQUENCE</scope>
</reference>
<dbReference type="EMBL" id="KP869684">
    <property type="protein sequence ID" value="AKC94955.1"/>
    <property type="molecule type" value="Genomic_DNA"/>
</dbReference>
<name>A0A0F6PYC5_9ZZZZ</name>
<dbReference type="Pfam" id="PF05871">
    <property type="entry name" value="ESCRT-II"/>
    <property type="match status" value="1"/>
</dbReference>
<dbReference type="InterPro" id="IPR008570">
    <property type="entry name" value="ESCRT-II_cplx_Vps25-sub"/>
</dbReference>
<feature type="region of interest" description="Disordered" evidence="1">
    <location>
        <begin position="1"/>
        <end position="29"/>
    </location>
</feature>
<evidence type="ECO:0000313" key="2">
    <source>
        <dbReference type="EMBL" id="AKC94955.1"/>
    </source>
</evidence>
<organism evidence="2">
    <name type="scientific">uncultured organism</name>
    <dbReference type="NCBI Taxonomy" id="155900"/>
    <lineage>
        <taxon>unclassified sequences</taxon>
        <taxon>environmental samples</taxon>
    </lineage>
</organism>